<dbReference type="OrthoDB" id="7879382at2759"/>
<accession>Q4QQ87</accession>
<feature type="transmembrane region" description="Helical" evidence="1">
    <location>
        <begin position="7"/>
        <end position="29"/>
    </location>
</feature>
<dbReference type="InterPro" id="IPR032007">
    <property type="entry name" value="DUF4791"/>
</dbReference>
<feature type="transmembrane region" description="Helical" evidence="1">
    <location>
        <begin position="94"/>
        <end position="113"/>
    </location>
</feature>
<protein>
    <submittedName>
        <fullName evidence="2">IP09927p</fullName>
    </submittedName>
</protein>
<reference evidence="2" key="1">
    <citation type="submission" date="2005-06" db="EMBL/GenBank/DDBJ databases">
        <authorList>
            <person name="Stapleton M."/>
            <person name="Carlson J."/>
            <person name="Chavez C."/>
            <person name="Frise E."/>
            <person name="George R."/>
            <person name="Pacleb J."/>
            <person name="Park S."/>
            <person name="Wan K."/>
            <person name="Yu C."/>
            <person name="Celniker S."/>
        </authorList>
    </citation>
    <scope>NUCLEOTIDE SEQUENCE</scope>
</reference>
<dbReference type="Pfam" id="PF16039">
    <property type="entry name" value="DUF4791"/>
    <property type="match status" value="1"/>
</dbReference>
<keyword evidence="1" id="KW-0472">Membrane</keyword>
<dbReference type="HOGENOM" id="CLU_1422856_0_0_1"/>
<name>Q4QQ87_DROME</name>
<evidence type="ECO:0000313" key="2">
    <source>
        <dbReference type="EMBL" id="AAY84929.1"/>
    </source>
</evidence>
<organism evidence="2">
    <name type="scientific">Drosophila melanogaster</name>
    <name type="common">Fruit fly</name>
    <dbReference type="NCBI Taxonomy" id="7227"/>
    <lineage>
        <taxon>Eukaryota</taxon>
        <taxon>Metazoa</taxon>
        <taxon>Ecdysozoa</taxon>
        <taxon>Arthropoda</taxon>
        <taxon>Hexapoda</taxon>
        <taxon>Insecta</taxon>
        <taxon>Pterygota</taxon>
        <taxon>Neoptera</taxon>
        <taxon>Endopterygota</taxon>
        <taxon>Diptera</taxon>
        <taxon>Brachycera</taxon>
        <taxon>Muscomorpha</taxon>
        <taxon>Ephydroidea</taxon>
        <taxon>Drosophilidae</taxon>
        <taxon>Drosophila</taxon>
        <taxon>Sophophora</taxon>
    </lineage>
</organism>
<proteinExistence type="evidence at transcript level"/>
<sequence>MLFSDNSAVSCVLNVVLCGAAGFGFYKIGPSEHPYAFTACVFGFCHGLFGLASGLTGDDNAKKIAETTTSIMEIIPLPLVNVELYLAAESNNIALGHGLFIVPLAVSVILTFFKGESGDESEGGPLDTLKTLTILGNITSLAYLAINESSWNLGGMAILAFMAKFGAKFFEEQISEGSGEPVNYLSWSGFYFLTAMAVSGEK</sequence>
<dbReference type="VEuPathDB" id="VectorBase:FBgn0029659"/>
<keyword evidence="1" id="KW-0812">Transmembrane</keyword>
<keyword evidence="1" id="KW-1133">Transmembrane helix</keyword>
<feature type="transmembrane region" description="Helical" evidence="1">
    <location>
        <begin position="35"/>
        <end position="57"/>
    </location>
</feature>
<feature type="transmembrane region" description="Helical" evidence="1">
    <location>
        <begin position="125"/>
        <end position="145"/>
    </location>
</feature>
<dbReference type="AlphaFoldDB" id="Q4QQ87"/>
<dbReference type="EMBL" id="BT023529">
    <property type="protein sequence ID" value="AAY84929.1"/>
    <property type="molecule type" value="mRNA"/>
</dbReference>
<evidence type="ECO:0000256" key="1">
    <source>
        <dbReference type="SAM" id="Phobius"/>
    </source>
</evidence>
<dbReference type="Bgee" id="FBgn0029659">
    <property type="expression patterns" value="Expressed in early-mid elongation-stage spermatid (Drosophila) in testis and 30 other cell types or tissues"/>
</dbReference>
<dbReference type="ExpressionAtlas" id="Q4QQ87">
    <property type="expression patterns" value="baseline and differential"/>
</dbReference>